<accession>A0AAW0QK33</accession>
<evidence type="ECO:0000313" key="2">
    <source>
        <dbReference type="EMBL" id="KAK8100079.1"/>
    </source>
</evidence>
<dbReference type="Pfam" id="PF06985">
    <property type="entry name" value="HET"/>
    <property type="match status" value="1"/>
</dbReference>
<reference evidence="2 3" key="1">
    <citation type="submission" date="2023-01" db="EMBL/GenBank/DDBJ databases">
        <title>Analysis of 21 Apiospora genomes using comparative genomics revels a genus with tremendous synthesis potential of carbohydrate active enzymes and secondary metabolites.</title>
        <authorList>
            <person name="Sorensen T."/>
        </authorList>
    </citation>
    <scope>NUCLEOTIDE SEQUENCE [LARGE SCALE GENOMIC DNA]</scope>
    <source>
        <strain evidence="2 3">CBS 117206</strain>
    </source>
</reference>
<evidence type="ECO:0000313" key="3">
    <source>
        <dbReference type="Proteomes" id="UP001392437"/>
    </source>
</evidence>
<dbReference type="EMBL" id="JAQQWP010000009">
    <property type="protein sequence ID" value="KAK8100079.1"/>
    <property type="molecule type" value="Genomic_DNA"/>
</dbReference>
<name>A0AAW0QK33_9PEZI</name>
<organism evidence="2 3">
    <name type="scientific">Apiospora kogelbergensis</name>
    <dbReference type="NCBI Taxonomy" id="1337665"/>
    <lineage>
        <taxon>Eukaryota</taxon>
        <taxon>Fungi</taxon>
        <taxon>Dikarya</taxon>
        <taxon>Ascomycota</taxon>
        <taxon>Pezizomycotina</taxon>
        <taxon>Sordariomycetes</taxon>
        <taxon>Xylariomycetidae</taxon>
        <taxon>Amphisphaeriales</taxon>
        <taxon>Apiosporaceae</taxon>
        <taxon>Apiospora</taxon>
    </lineage>
</organism>
<sequence length="737" mass="83833">MGTYLCEECKCLEFDDATPGGFHWTSTEGRSFLAFDEDDDARIIPLDYRFEDCLPDLPRLAESARNGCAFCKLLQKSLHSRVAKASDTARVVISMKYIWKLLDVISYRCNHLLYPDRGLVALVVQIDLTQEGSVASQQPWAKVAFDIDSEPGPCQSWLRLETSPRPDVLDAANVAMIQQSFDFQRPSIVQQGKSTDVSLLPARLIDLGTAENASSCRLVLTHAGQNDPSLQQSGYASLSYCWGNANEAACQYKTGKDNLAERLSGFDIMDTTAVVRDAATVCRTIGIRYLWVDAVCIVQDDKDDWERESQKMSFIYQNAAATICPISSDSCLEGFLHRTSHSVQVPFRSKVNEAIQGEFTLRYTNANADFMRIGDPASEDFYECRWQKRGWCFQEFHSSRLIIIFGTRKIQIITAEGAVVERASGESHLQSYIGNPVISTLEAWSRGGVCFNERFYYDQWMTMLEMYSILELSYETDRLPALSGLASYFKKALPRDKYLAGLWERDIHRQLFWNIDGTLRGSLEDLLLTFGQINGNYIAPSWSCIRKDKLVTFNCDKFNMKEYTDYGPEYNYLESWIVPDGLDRTGRLRDASLLIRSRFMSILYTSMMDRKNQRWQIRDDRLHYVADCDLDWVEETDGEGNGNDEKGDWRKDVKENEGTKVIGEKKLTLLLLGSCTERDDSNPFDLKERYAWGIVICAAPEIDPAAYVRVGVFYSDPTKDGGLKLFEKCEQGGFMLK</sequence>
<dbReference type="PANTHER" id="PTHR33112:SF16">
    <property type="entry name" value="HETEROKARYON INCOMPATIBILITY DOMAIN-CONTAINING PROTEIN"/>
    <property type="match status" value="1"/>
</dbReference>
<proteinExistence type="predicted"/>
<dbReference type="PANTHER" id="PTHR33112">
    <property type="entry name" value="DOMAIN PROTEIN, PUTATIVE-RELATED"/>
    <property type="match status" value="1"/>
</dbReference>
<comment type="caution">
    <text evidence="2">The sequence shown here is derived from an EMBL/GenBank/DDBJ whole genome shotgun (WGS) entry which is preliminary data.</text>
</comment>
<dbReference type="Proteomes" id="UP001392437">
    <property type="component" value="Unassembled WGS sequence"/>
</dbReference>
<protein>
    <recommendedName>
        <fullName evidence="1">Heterokaryon incompatibility domain-containing protein</fullName>
    </recommendedName>
</protein>
<keyword evidence="3" id="KW-1185">Reference proteome</keyword>
<dbReference type="AlphaFoldDB" id="A0AAW0QK33"/>
<dbReference type="InterPro" id="IPR010730">
    <property type="entry name" value="HET"/>
</dbReference>
<evidence type="ECO:0000259" key="1">
    <source>
        <dbReference type="Pfam" id="PF06985"/>
    </source>
</evidence>
<feature type="domain" description="Heterokaryon incompatibility" evidence="1">
    <location>
        <begin position="235"/>
        <end position="395"/>
    </location>
</feature>
<gene>
    <name evidence="2" type="ORF">PG999_010453</name>
</gene>